<name>A0A177EIM6_9MICR</name>
<dbReference type="Gene3D" id="1.25.10.10">
    <property type="entry name" value="Leucine-rich Repeat Variant"/>
    <property type="match status" value="1"/>
</dbReference>
<dbReference type="AlphaFoldDB" id="A0A177EIM6"/>
<sequence length="876" mass="99731">MATDIRSQETARTASILESKIKAILKAEGKEENSEEMWKGALSVFQAALSTDGEYTEEGIALMNKYAPESLGGHSNQVREVLKKYASLSQSKPWENKDFYGLMLKTFFTEEAFSDQDCVEKVLELSTSPSPKGRKKALPALRRVIEFEDAQTGESKTFNRLVQMLEALCRTNSEYSGKIISVLTALQQEIVKYGMSTRMLEVAQAIQSRAESASLSAVTFARTLLGCDAKHSLAIHLSILEEALRKEMDTEETFVLLMNYAADIFKRSNLREVQGLEPFVVAQEGTSLEIALKEAIKAEMERSKPEKLSLNACLAIHALLGALNAKIFPYFKKLVVMVAYYCFTEKDMRISKEVELIIGFIGVERFLKTIKEKEFLFWLPMIKGGVHSTDIEVFQRRFFPEIDRLKKNEDRVTEYEALWACFPSFCRGMKDPSKKLRVILDMCTNYISNPVVRGSICQGIHVLVEDSQRSLSFEPTPEMFQEKMAILKTVGESVELFEKIAFRFKKTPAETERQCIRSMLSVLDEEWKNNYFREILAKSFTEAGELHTGELKPEYARKENDVPENERVFIENAHLLEIVAPALVGNSGVEQGVLKFCVSTHLRTQKMGYKVALGLVESGYAPSTLLDFFMHPTAEQVLFPCTRHIRLQVLYQLLKRHGRNEGTLLCRLVYELVKTVRIDGGKNRKAAFDITEEMAASYSTEMFGEVCKMVVAGVPKGLSEYQAGAITIVTTLIYNGKEKVTEEVLDVVFASLEDLSAEKKYATSKALVGFLSVLLINTPYIDRYLERSLVCLDRIMYHFKMKLHENLKLILRKILEKRDIPERLSYAQKELLKHRPQNRTEEKERIITGADGKIHVKSQEIIRQKENSNARKRVKR</sequence>
<dbReference type="InterPro" id="IPR016024">
    <property type="entry name" value="ARM-type_fold"/>
</dbReference>
<gene>
    <name evidence="3" type="ORF">NEDG_00262</name>
</gene>
<dbReference type="SUPFAM" id="SSF48371">
    <property type="entry name" value="ARM repeat"/>
    <property type="match status" value="1"/>
</dbReference>
<dbReference type="InterPro" id="IPR052087">
    <property type="entry name" value="RRP12"/>
</dbReference>
<dbReference type="PANTHER" id="PTHR48287">
    <property type="entry name" value="ARM REPEAT SUPERFAMILY PROTEIN"/>
    <property type="match status" value="1"/>
</dbReference>
<dbReference type="OrthoDB" id="2192888at2759"/>
<evidence type="ECO:0000313" key="4">
    <source>
        <dbReference type="Proteomes" id="UP000185944"/>
    </source>
</evidence>
<dbReference type="GeneID" id="93646612"/>
<evidence type="ECO:0000313" key="3">
    <source>
        <dbReference type="EMBL" id="OAG31787.1"/>
    </source>
</evidence>
<dbReference type="InterPro" id="IPR012978">
    <property type="entry name" value="HEAT_RRP12"/>
</dbReference>
<feature type="domain" description="RRP12 HEAT" evidence="2">
    <location>
        <begin position="315"/>
        <end position="475"/>
    </location>
</feature>
<keyword evidence="4" id="KW-1185">Reference proteome</keyword>
<evidence type="ECO:0000259" key="2">
    <source>
        <dbReference type="Pfam" id="PF08161"/>
    </source>
</evidence>
<evidence type="ECO:0000256" key="1">
    <source>
        <dbReference type="ARBA" id="ARBA00007690"/>
    </source>
</evidence>
<dbReference type="PANTHER" id="PTHR48287:SF1">
    <property type="entry name" value="ARM REPEAT SUPERFAMILY PROTEIN"/>
    <property type="match status" value="1"/>
</dbReference>
<dbReference type="GO" id="GO:0005634">
    <property type="term" value="C:nucleus"/>
    <property type="evidence" value="ECO:0007669"/>
    <property type="project" value="UniProtKB-SubCell"/>
</dbReference>
<organism evidence="3 4">
    <name type="scientific">Nematocida displodere</name>
    <dbReference type="NCBI Taxonomy" id="1805483"/>
    <lineage>
        <taxon>Eukaryota</taxon>
        <taxon>Fungi</taxon>
        <taxon>Fungi incertae sedis</taxon>
        <taxon>Microsporidia</taxon>
        <taxon>Nematocida</taxon>
    </lineage>
</organism>
<reference evidence="3 4" key="1">
    <citation type="submission" date="2016-02" db="EMBL/GenBank/DDBJ databases">
        <title>Discovery of a natural microsporidian pathogen with a broad tissue tropism in Caenorhabditis elegans.</title>
        <authorList>
            <person name="Luallen R.J."/>
            <person name="Reinke A.W."/>
            <person name="Tong L."/>
            <person name="Botts M.R."/>
            <person name="Felix M.-A."/>
            <person name="Troemel E.R."/>
        </authorList>
    </citation>
    <scope>NUCLEOTIDE SEQUENCE [LARGE SCALE GENOMIC DNA]</scope>
    <source>
        <strain evidence="3 4">JUm2807</strain>
    </source>
</reference>
<comment type="caution">
    <text evidence="3">The sequence shown here is derived from an EMBL/GenBank/DDBJ whole genome shotgun (WGS) entry which is preliminary data.</text>
</comment>
<proteinExistence type="inferred from homology"/>
<dbReference type="InterPro" id="IPR011989">
    <property type="entry name" value="ARM-like"/>
</dbReference>
<dbReference type="Pfam" id="PF08161">
    <property type="entry name" value="RRP12_HEAT"/>
    <property type="match status" value="1"/>
</dbReference>
<dbReference type="Proteomes" id="UP000185944">
    <property type="component" value="Unassembled WGS sequence"/>
</dbReference>
<dbReference type="VEuPathDB" id="MicrosporidiaDB:NEDG_00262"/>
<protein>
    <recommendedName>
        <fullName evidence="2">RRP12 HEAT domain-containing protein</fullName>
    </recommendedName>
</protein>
<comment type="similarity">
    <text evidence="1">Belongs to the RRP12 family.</text>
</comment>
<dbReference type="RefSeq" id="XP_067545388.1">
    <property type="nucleotide sequence ID" value="XM_067687680.1"/>
</dbReference>
<dbReference type="EMBL" id="LTDL01000014">
    <property type="protein sequence ID" value="OAG31787.1"/>
    <property type="molecule type" value="Genomic_DNA"/>
</dbReference>
<accession>A0A177EIM6</accession>
<dbReference type="STRING" id="1805483.A0A177EIM6"/>